<protein>
    <submittedName>
        <fullName evidence="2">Membrane magnesium transporter</fullName>
    </submittedName>
</protein>
<dbReference type="AlphaFoldDB" id="A0A2C6L321"/>
<evidence type="ECO:0000313" key="3">
    <source>
        <dbReference type="Proteomes" id="UP000221165"/>
    </source>
</evidence>
<sequence>MGGLGRSRSLLLVGLSLFIRAAYLVITARHALRDAGGHVEDFVLPWNVILLVVLASVTCLLGALKSNGGLKPIHVEQGRTVSWDRMNERFNFRLYSTRGACAASLIERFVTPPPPLF</sequence>
<gene>
    <name evidence="2" type="ORF">CSUI_003937</name>
</gene>
<keyword evidence="1" id="KW-0812">Transmembrane</keyword>
<dbReference type="Proteomes" id="UP000221165">
    <property type="component" value="Unassembled WGS sequence"/>
</dbReference>
<keyword evidence="3" id="KW-1185">Reference proteome</keyword>
<dbReference type="GeneID" id="94427343"/>
<proteinExistence type="predicted"/>
<keyword evidence="1" id="KW-0472">Membrane</keyword>
<keyword evidence="1" id="KW-1133">Transmembrane helix</keyword>
<organism evidence="2 3">
    <name type="scientific">Cystoisospora suis</name>
    <dbReference type="NCBI Taxonomy" id="483139"/>
    <lineage>
        <taxon>Eukaryota</taxon>
        <taxon>Sar</taxon>
        <taxon>Alveolata</taxon>
        <taxon>Apicomplexa</taxon>
        <taxon>Conoidasida</taxon>
        <taxon>Coccidia</taxon>
        <taxon>Eucoccidiorida</taxon>
        <taxon>Eimeriorina</taxon>
        <taxon>Sarcocystidae</taxon>
        <taxon>Cystoisospora</taxon>
    </lineage>
</organism>
<dbReference type="VEuPathDB" id="ToxoDB:CSUI_003937"/>
<accession>A0A2C6L321</accession>
<name>A0A2C6L321_9APIC</name>
<evidence type="ECO:0000313" key="2">
    <source>
        <dbReference type="EMBL" id="PHJ22222.1"/>
    </source>
</evidence>
<evidence type="ECO:0000256" key="1">
    <source>
        <dbReference type="SAM" id="Phobius"/>
    </source>
</evidence>
<feature type="transmembrane region" description="Helical" evidence="1">
    <location>
        <begin position="43"/>
        <end position="64"/>
    </location>
</feature>
<dbReference type="OrthoDB" id="331562at2759"/>
<reference evidence="2 3" key="1">
    <citation type="journal article" date="2017" name="Int. J. Parasitol.">
        <title>The genome of the protozoan parasite Cystoisospora suis and a reverse vaccinology approach to identify vaccine candidates.</title>
        <authorList>
            <person name="Palmieri N."/>
            <person name="Shrestha A."/>
            <person name="Ruttkowski B."/>
            <person name="Beck T."/>
            <person name="Vogl C."/>
            <person name="Tomley F."/>
            <person name="Blake D.P."/>
            <person name="Joachim A."/>
        </authorList>
    </citation>
    <scope>NUCLEOTIDE SEQUENCE [LARGE SCALE GENOMIC DNA]</scope>
    <source>
        <strain evidence="2 3">Wien I</strain>
    </source>
</reference>
<dbReference type="RefSeq" id="XP_067923899.1">
    <property type="nucleotide sequence ID" value="XM_068064132.1"/>
</dbReference>
<dbReference type="EMBL" id="MIGC01001777">
    <property type="protein sequence ID" value="PHJ22222.1"/>
    <property type="molecule type" value="Genomic_DNA"/>
</dbReference>
<comment type="caution">
    <text evidence="2">The sequence shown here is derived from an EMBL/GenBank/DDBJ whole genome shotgun (WGS) entry which is preliminary data.</text>
</comment>